<dbReference type="InterPro" id="IPR000953">
    <property type="entry name" value="Chromo/chromo_shadow_dom"/>
</dbReference>
<reference evidence="5 6" key="1">
    <citation type="submission" date="2024-04" db="EMBL/GenBank/DDBJ databases">
        <title>Tritrichomonas musculus Genome.</title>
        <authorList>
            <person name="Alves-Ferreira E."/>
            <person name="Grigg M."/>
            <person name="Lorenzi H."/>
            <person name="Galac M."/>
        </authorList>
    </citation>
    <scope>NUCLEOTIDE SEQUENCE [LARGE SCALE GENOMIC DNA]</scope>
    <source>
        <strain evidence="5 6">EAF2021</strain>
    </source>
</reference>
<dbReference type="InterPro" id="IPR051219">
    <property type="entry name" value="Heterochromatin_chromo-domain"/>
</dbReference>
<evidence type="ECO:0000256" key="2">
    <source>
        <dbReference type="ARBA" id="ARBA00023242"/>
    </source>
</evidence>
<feature type="compositionally biased region" description="Basic and acidic residues" evidence="3">
    <location>
        <begin position="30"/>
        <end position="43"/>
    </location>
</feature>
<gene>
    <name evidence="5" type="ORF">M9Y10_002384</name>
</gene>
<dbReference type="InterPro" id="IPR023780">
    <property type="entry name" value="Chromo_domain"/>
</dbReference>
<sequence>MKTRASAKKYSSTSKSTRHPVKRSFVSSNQKKENSDKKERAKLIDPAAQTTKKSDEVYAIDSIEGFMTFNSNPYYLVHWKGYDLDEDMTWEPEKDIHNCDFLISKFWTKRLSILSSKESKDKNDSNKTSNLDSENKSDPSDNKGYGFEIIKTQQEEIIRLKKERKEYLKQIKYLNGLREISIPESDEKSQSIPISDVDVSKDDDSDVCIHSDDDYESEGFDINNDDNYNKEIKPKLESGYVPDYIFKSRCQNSKQQYLVKWSGFSNDDATWIDEKMIDDYYVKIYRLVYCSPMIRQLRIVFMNEKKLIHQYNVLFSNGQLLWLSEGQINKRILNEFQAKNCLNKCYE</sequence>
<dbReference type="InterPro" id="IPR016197">
    <property type="entry name" value="Chromo-like_dom_sf"/>
</dbReference>
<dbReference type="Pfam" id="PF00385">
    <property type="entry name" value="Chromo"/>
    <property type="match status" value="2"/>
</dbReference>
<name>A0ABR2LAM2_9EUKA</name>
<dbReference type="SUPFAM" id="SSF54160">
    <property type="entry name" value="Chromo domain-like"/>
    <property type="match status" value="2"/>
</dbReference>
<proteinExistence type="predicted"/>
<dbReference type="PROSITE" id="PS50013">
    <property type="entry name" value="CHROMO_2"/>
    <property type="match status" value="2"/>
</dbReference>
<keyword evidence="6" id="KW-1185">Reference proteome</keyword>
<dbReference type="EMBL" id="JAPFFF010000001">
    <property type="protein sequence ID" value="KAK8900061.1"/>
    <property type="molecule type" value="Genomic_DNA"/>
</dbReference>
<evidence type="ECO:0000256" key="3">
    <source>
        <dbReference type="SAM" id="MobiDB-lite"/>
    </source>
</evidence>
<evidence type="ECO:0000313" key="5">
    <source>
        <dbReference type="EMBL" id="KAK8900061.1"/>
    </source>
</evidence>
<evidence type="ECO:0000256" key="1">
    <source>
        <dbReference type="ARBA" id="ARBA00004123"/>
    </source>
</evidence>
<keyword evidence="2" id="KW-0539">Nucleus</keyword>
<dbReference type="SMART" id="SM00298">
    <property type="entry name" value="CHROMO"/>
    <property type="match status" value="2"/>
</dbReference>
<feature type="region of interest" description="Disordered" evidence="3">
    <location>
        <begin position="1"/>
        <end position="48"/>
    </location>
</feature>
<dbReference type="PANTHER" id="PTHR22812">
    <property type="entry name" value="CHROMOBOX PROTEIN"/>
    <property type="match status" value="1"/>
</dbReference>
<feature type="region of interest" description="Disordered" evidence="3">
    <location>
        <begin position="118"/>
        <end position="146"/>
    </location>
</feature>
<dbReference type="CDD" id="cd00024">
    <property type="entry name" value="CD_CSD"/>
    <property type="match status" value="2"/>
</dbReference>
<comment type="caution">
    <text evidence="5">The sequence shown here is derived from an EMBL/GenBank/DDBJ whole genome shotgun (WGS) entry which is preliminary data.</text>
</comment>
<evidence type="ECO:0000313" key="6">
    <source>
        <dbReference type="Proteomes" id="UP001470230"/>
    </source>
</evidence>
<evidence type="ECO:0000259" key="4">
    <source>
        <dbReference type="PROSITE" id="PS50013"/>
    </source>
</evidence>
<comment type="subcellular location">
    <subcellularLocation>
        <location evidence="1">Nucleus</location>
    </subcellularLocation>
</comment>
<organism evidence="5 6">
    <name type="scientific">Tritrichomonas musculus</name>
    <dbReference type="NCBI Taxonomy" id="1915356"/>
    <lineage>
        <taxon>Eukaryota</taxon>
        <taxon>Metamonada</taxon>
        <taxon>Parabasalia</taxon>
        <taxon>Tritrichomonadida</taxon>
        <taxon>Tritrichomonadidae</taxon>
        <taxon>Tritrichomonas</taxon>
    </lineage>
</organism>
<protein>
    <submittedName>
        <fullName evidence="5">Chromatin organization modifier domain</fullName>
    </submittedName>
</protein>
<accession>A0ABR2LAM2</accession>
<dbReference type="Gene3D" id="2.40.50.40">
    <property type="match status" value="2"/>
</dbReference>
<dbReference type="Proteomes" id="UP001470230">
    <property type="component" value="Unassembled WGS sequence"/>
</dbReference>
<feature type="domain" description="Chromo" evidence="4">
    <location>
        <begin position="58"/>
        <end position="118"/>
    </location>
</feature>
<feature type="domain" description="Chromo" evidence="4">
    <location>
        <begin position="240"/>
        <end position="297"/>
    </location>
</feature>